<dbReference type="AlphaFoldDB" id="A0A6J7RS97"/>
<protein>
    <submittedName>
        <fullName evidence="10">Unannotated protein</fullName>
    </submittedName>
</protein>
<feature type="domain" description="SMC hinge" evidence="9">
    <location>
        <begin position="119"/>
        <end position="238"/>
    </location>
</feature>
<gene>
    <name evidence="10" type="ORF">UFOPK4173_00642</name>
</gene>
<keyword evidence="4" id="KW-0067">ATP-binding</keyword>
<evidence type="ECO:0000259" key="9">
    <source>
        <dbReference type="SMART" id="SM00968"/>
    </source>
</evidence>
<feature type="coiled-coil region" evidence="7">
    <location>
        <begin position="322"/>
        <end position="377"/>
    </location>
</feature>
<dbReference type="InterPro" id="IPR027417">
    <property type="entry name" value="P-loop_NTPase"/>
</dbReference>
<dbReference type="GO" id="GO:0051276">
    <property type="term" value="P:chromosome organization"/>
    <property type="evidence" value="ECO:0007669"/>
    <property type="project" value="InterPro"/>
</dbReference>
<keyword evidence="5 7" id="KW-0175">Coiled coil</keyword>
<evidence type="ECO:0000256" key="2">
    <source>
        <dbReference type="ARBA" id="ARBA00022490"/>
    </source>
</evidence>
<reference evidence="10" key="1">
    <citation type="submission" date="2020-05" db="EMBL/GenBank/DDBJ databases">
        <authorList>
            <person name="Chiriac C."/>
            <person name="Salcher M."/>
            <person name="Ghai R."/>
            <person name="Kavagutti S V."/>
        </authorList>
    </citation>
    <scope>NUCLEOTIDE SEQUENCE</scope>
</reference>
<keyword evidence="3" id="KW-0547">Nucleotide-binding</keyword>
<dbReference type="GO" id="GO:0005737">
    <property type="term" value="C:cytoplasm"/>
    <property type="evidence" value="ECO:0007669"/>
    <property type="project" value="UniProtKB-SubCell"/>
</dbReference>
<evidence type="ECO:0000256" key="4">
    <source>
        <dbReference type="ARBA" id="ARBA00022840"/>
    </source>
</evidence>
<feature type="region of interest" description="Disordered" evidence="8">
    <location>
        <begin position="303"/>
        <end position="322"/>
    </location>
</feature>
<evidence type="ECO:0000256" key="8">
    <source>
        <dbReference type="SAM" id="MobiDB-lite"/>
    </source>
</evidence>
<feature type="compositionally biased region" description="Basic and acidic residues" evidence="8">
    <location>
        <begin position="307"/>
        <end position="322"/>
    </location>
</feature>
<feature type="compositionally biased region" description="Basic and acidic residues" evidence="8">
    <location>
        <begin position="68"/>
        <end position="79"/>
    </location>
</feature>
<sequence>MRGELAALRSAIERTTNDQVRLVSRRDSLAEKVERLTVEGQRANDERSAAESAVEAIEQSAAASVEESLAKEAELRTAEEAATSAETEHSAWAARVEALTLALDEARQRAGAEHLDGLTGVLGTLLDLVDVDAGWEEAFEAAVGEALTAVVVADIPSARSALDALVQGDHRGAVLALSSGASPSATLPPQGEPLRRHVRALRSGSAASSADGIERVLDTLLGSAVLVDGSWQAALELASQHPGAVVVTRVGDRFGAAGWRVGAARSGATGAALEEALQRESLSLTNRDQARQAVDQARSAMIAARTDQQESARNRDSNDSLRRTLSESVARLEADVIEASAELESLNAHLGELAERLRRENLRVEELAAQLPQLEAADLALSSQAQVMAAARQSLEEHSAKVGAVRTDLEVRSAGIEERRRYVTERLTQVDERLSRNIEQRDAAARRRVELVARADATDRLTQFTLGRVSVIEANLSTLRDERQRQSEEARSVTSGLEGLRSQRVLSERQLEELRARVQKAEIADAEARLRLEAATESLRNDLDCEPDVAMAAECPPLPEGVALGARVRELDRELRLMGPINPLALQEFTELQERLTFLEGQLEDIRSSRRELSKVIRAVDEEIVKVFSAAYADVSQNFTLLFETLFPGGEGRLRLTDPNNLLETGIEIEAKPSGKNVRKLSLLSGGERSLTALAYLFAVFRSRPSPFYVMDEVEAALDDVNLHRFLDLVAEFRQTAQLIIVSHQKRTMEAADILYGVTMEPGGSSKVISEKASSAP</sequence>
<dbReference type="GO" id="GO:0005524">
    <property type="term" value="F:ATP binding"/>
    <property type="evidence" value="ECO:0007669"/>
    <property type="project" value="UniProtKB-KW"/>
</dbReference>
<comment type="subcellular location">
    <subcellularLocation>
        <location evidence="1">Cytoplasm</location>
    </subcellularLocation>
</comment>
<dbReference type="SMART" id="SM00968">
    <property type="entry name" value="SMC_hinge"/>
    <property type="match status" value="1"/>
</dbReference>
<dbReference type="Pfam" id="PF06470">
    <property type="entry name" value="SMC_hinge"/>
    <property type="match status" value="1"/>
</dbReference>
<evidence type="ECO:0000256" key="7">
    <source>
        <dbReference type="SAM" id="Coils"/>
    </source>
</evidence>
<name>A0A6J7RS97_9ZZZZ</name>
<dbReference type="FunFam" id="3.40.50.300:FF:000901">
    <property type="entry name" value="Chromosome partition protein Smc"/>
    <property type="match status" value="1"/>
</dbReference>
<dbReference type="Gene3D" id="3.40.50.300">
    <property type="entry name" value="P-loop containing nucleotide triphosphate hydrolases"/>
    <property type="match status" value="1"/>
</dbReference>
<evidence type="ECO:0000256" key="5">
    <source>
        <dbReference type="ARBA" id="ARBA00023054"/>
    </source>
</evidence>
<dbReference type="GO" id="GO:0005694">
    <property type="term" value="C:chromosome"/>
    <property type="evidence" value="ECO:0007669"/>
    <property type="project" value="InterPro"/>
</dbReference>
<dbReference type="Gene3D" id="3.30.70.1620">
    <property type="match status" value="1"/>
</dbReference>
<evidence type="ECO:0000256" key="3">
    <source>
        <dbReference type="ARBA" id="ARBA00022741"/>
    </source>
</evidence>
<dbReference type="Gene3D" id="1.20.1060.20">
    <property type="match status" value="1"/>
</dbReference>
<evidence type="ECO:0000256" key="1">
    <source>
        <dbReference type="ARBA" id="ARBA00004496"/>
    </source>
</evidence>
<dbReference type="InterPro" id="IPR003395">
    <property type="entry name" value="RecF/RecN/SMC_N"/>
</dbReference>
<dbReference type="Pfam" id="PF02463">
    <property type="entry name" value="SMC_N"/>
    <property type="match status" value="1"/>
</dbReference>
<keyword evidence="2" id="KW-0963">Cytoplasm</keyword>
<feature type="region of interest" description="Disordered" evidence="8">
    <location>
        <begin position="68"/>
        <end position="89"/>
    </location>
</feature>
<accession>A0A6J7RS97</accession>
<proteinExistence type="predicted"/>
<dbReference type="InterPro" id="IPR010935">
    <property type="entry name" value="SMC_hinge"/>
</dbReference>
<organism evidence="10">
    <name type="scientific">freshwater metagenome</name>
    <dbReference type="NCBI Taxonomy" id="449393"/>
    <lineage>
        <taxon>unclassified sequences</taxon>
        <taxon>metagenomes</taxon>
        <taxon>ecological metagenomes</taxon>
    </lineage>
</organism>
<evidence type="ECO:0000313" key="10">
    <source>
        <dbReference type="EMBL" id="CAB5031290.1"/>
    </source>
</evidence>
<feature type="compositionally biased region" description="Low complexity" evidence="8">
    <location>
        <begin position="80"/>
        <end position="89"/>
    </location>
</feature>
<evidence type="ECO:0000256" key="6">
    <source>
        <dbReference type="ARBA" id="ARBA00023125"/>
    </source>
</evidence>
<dbReference type="PANTHER" id="PTHR43977">
    <property type="entry name" value="STRUCTURAL MAINTENANCE OF CHROMOSOMES PROTEIN 3"/>
    <property type="match status" value="1"/>
</dbReference>
<dbReference type="EMBL" id="CAFBPW010000052">
    <property type="protein sequence ID" value="CAB5031290.1"/>
    <property type="molecule type" value="Genomic_DNA"/>
</dbReference>
<keyword evidence="6" id="KW-0238">DNA-binding</keyword>
<feature type="coiled-coil region" evidence="7">
    <location>
        <begin position="469"/>
        <end position="531"/>
    </location>
</feature>
<dbReference type="InterPro" id="IPR036277">
    <property type="entry name" value="SMC_hinge_sf"/>
</dbReference>
<dbReference type="SUPFAM" id="SSF75553">
    <property type="entry name" value="Smc hinge domain"/>
    <property type="match status" value="1"/>
</dbReference>
<dbReference type="GO" id="GO:0003677">
    <property type="term" value="F:DNA binding"/>
    <property type="evidence" value="ECO:0007669"/>
    <property type="project" value="UniProtKB-KW"/>
</dbReference>
<dbReference type="SUPFAM" id="SSF52540">
    <property type="entry name" value="P-loop containing nucleoside triphosphate hydrolases"/>
    <property type="match status" value="1"/>
</dbReference>